<proteinExistence type="inferred from homology"/>
<feature type="transmembrane region" description="Helical" evidence="11">
    <location>
        <begin position="6"/>
        <end position="25"/>
    </location>
</feature>
<dbReference type="NCBIfam" id="TIGR00932">
    <property type="entry name" value="2a37"/>
    <property type="match status" value="1"/>
</dbReference>
<dbReference type="PANTHER" id="PTHR46157:SF3">
    <property type="entry name" value="GLUTATHIONE-REGULATED POTASSIUM-EFFLUX SYSTEM PROTEIN KEFC"/>
    <property type="match status" value="1"/>
</dbReference>
<dbReference type="OrthoDB" id="9781411at2"/>
<evidence type="ECO:0000256" key="5">
    <source>
        <dbReference type="ARBA" id="ARBA00022538"/>
    </source>
</evidence>
<dbReference type="PANTHER" id="PTHR46157">
    <property type="entry name" value="K(+) EFFLUX ANTIPORTER 3, CHLOROPLASTIC"/>
    <property type="match status" value="1"/>
</dbReference>
<accession>A0A345DBF3</accession>
<dbReference type="GO" id="GO:0008324">
    <property type="term" value="F:monoatomic cation transmembrane transporter activity"/>
    <property type="evidence" value="ECO:0007669"/>
    <property type="project" value="InterPro"/>
</dbReference>
<dbReference type="GO" id="GO:0006813">
    <property type="term" value="P:potassium ion transport"/>
    <property type="evidence" value="ECO:0007669"/>
    <property type="project" value="UniProtKB-KW"/>
</dbReference>
<dbReference type="InterPro" id="IPR036291">
    <property type="entry name" value="NAD(P)-bd_dom_sf"/>
</dbReference>
<keyword evidence="10 11" id="KW-0472">Membrane</keyword>
<feature type="transmembrane region" description="Helical" evidence="11">
    <location>
        <begin position="149"/>
        <end position="174"/>
    </location>
</feature>
<keyword evidence="8 11" id="KW-1133">Transmembrane helix</keyword>
<evidence type="ECO:0000313" key="14">
    <source>
        <dbReference type="Proteomes" id="UP000252182"/>
    </source>
</evidence>
<dbReference type="AlphaFoldDB" id="A0A345DBF3"/>
<evidence type="ECO:0000256" key="2">
    <source>
        <dbReference type="ARBA" id="ARBA00005551"/>
    </source>
</evidence>
<evidence type="ECO:0000256" key="6">
    <source>
        <dbReference type="ARBA" id="ARBA00022692"/>
    </source>
</evidence>
<protein>
    <submittedName>
        <fullName evidence="13">Glutathione-regulated potassium-efflux system protein KefC</fullName>
    </submittedName>
</protein>
<feature type="transmembrane region" description="Helical" evidence="11">
    <location>
        <begin position="32"/>
        <end position="51"/>
    </location>
</feature>
<comment type="similarity">
    <text evidence="2">Belongs to the monovalent cation:proton antiporter 2 (CPA2) transporter (TC 2.A.37) family.</text>
</comment>
<dbReference type="Pfam" id="PF02254">
    <property type="entry name" value="TrkA_N"/>
    <property type="match status" value="1"/>
</dbReference>
<keyword evidence="9" id="KW-0406">Ion transport</keyword>
<evidence type="ECO:0000256" key="4">
    <source>
        <dbReference type="ARBA" id="ARBA00022449"/>
    </source>
</evidence>
<evidence type="ECO:0000256" key="11">
    <source>
        <dbReference type="SAM" id="Phobius"/>
    </source>
</evidence>
<feature type="domain" description="RCK N-terminal" evidence="12">
    <location>
        <begin position="398"/>
        <end position="514"/>
    </location>
</feature>
<gene>
    <name evidence="13" type="primary">kefC_2</name>
    <name evidence="13" type="ORF">DTO96_101422</name>
</gene>
<dbReference type="EMBL" id="CP031124">
    <property type="protein sequence ID" value="AXF85691.1"/>
    <property type="molecule type" value="Genomic_DNA"/>
</dbReference>
<feature type="transmembrane region" description="Helical" evidence="11">
    <location>
        <begin position="356"/>
        <end position="375"/>
    </location>
</feature>
<organism evidence="13 14">
    <name type="scientific">Ephemeroptericola cinctiostellae</name>
    <dbReference type="NCBI Taxonomy" id="2268024"/>
    <lineage>
        <taxon>Bacteria</taxon>
        <taxon>Pseudomonadati</taxon>
        <taxon>Pseudomonadota</taxon>
        <taxon>Betaproteobacteria</taxon>
        <taxon>Burkholderiales</taxon>
        <taxon>Burkholderiaceae</taxon>
        <taxon>Ephemeroptericola</taxon>
    </lineage>
</organism>
<evidence type="ECO:0000256" key="9">
    <source>
        <dbReference type="ARBA" id="ARBA00023065"/>
    </source>
</evidence>
<dbReference type="GO" id="GO:1902600">
    <property type="term" value="P:proton transmembrane transport"/>
    <property type="evidence" value="ECO:0007669"/>
    <property type="project" value="InterPro"/>
</dbReference>
<keyword evidence="5" id="KW-0633">Potassium transport</keyword>
<dbReference type="InterPro" id="IPR038770">
    <property type="entry name" value="Na+/solute_symporter_sf"/>
</dbReference>
<feature type="transmembrane region" description="Helical" evidence="11">
    <location>
        <begin position="88"/>
        <end position="110"/>
    </location>
</feature>
<feature type="transmembrane region" description="Helical" evidence="11">
    <location>
        <begin position="116"/>
        <end position="137"/>
    </location>
</feature>
<keyword evidence="3" id="KW-0813">Transport</keyword>
<feature type="transmembrane region" description="Helical" evidence="11">
    <location>
        <begin position="323"/>
        <end position="344"/>
    </location>
</feature>
<feature type="transmembrane region" description="Helical" evidence="11">
    <location>
        <begin position="180"/>
        <end position="200"/>
    </location>
</feature>
<evidence type="ECO:0000256" key="3">
    <source>
        <dbReference type="ARBA" id="ARBA00022448"/>
    </source>
</evidence>
<dbReference type="Pfam" id="PF00999">
    <property type="entry name" value="Na_H_Exchanger"/>
    <property type="match status" value="1"/>
</dbReference>
<dbReference type="KEGG" id="hyf:DTO96_101422"/>
<dbReference type="RefSeq" id="WP_114562858.1">
    <property type="nucleotide sequence ID" value="NZ_CP031124.1"/>
</dbReference>
<sequence length="606" mass="67074">MHGEINILFYLMIYLTAMVLVVPIAKRLGLGVVLGYLLAGLALGPNGFRLTENTESINTLAELGVVLMLFTIGLELDGQKLWDMRHRVFIFGALQMVVCAMAFFGATYLLGMNPTAALIIGLALALSSTAVAVQMMNDRNLMNTDAGKSVFGVLLFQDMAAIPLIIAIGLLAPVAGATQFNALNAIGAVLAVIFIGRYLIRYMLRWVAQNGSRELFVGTALLLVIAVMELMTSVGVSAGLGAFLAGILLASSEYRHELEADLNPFRGLFLGLFFITIGSSMDIPLLLSAWPRILGLLLAYMTVKFILLYLIAGIVRIQARERLTFALMLGQGGEFAFVVGALAVQGKLFNVQQGAWLNLIVALSLAASPLLIKLFDIINARYFTGKEDNATMDTDIKQREVIVAGFGRFGQIISRLLFSAGIRPTVLDHDSSTIETMRKFGYKVYFGDAARLDLLEVAGAATAKLLVVAVEDREVCLKIIHLAQRHFPHLEIAARAYDVSHYYDLRKLGVTVIERELFEGSLRLGRECLRIMGMDAYEARELTNSFRDKNYEFMHKNESIREDKNFASIIRQGREELERQLQEELNLPKVGFEWQEKLKRAADEKL</sequence>
<keyword evidence="7" id="KW-0630">Potassium</keyword>
<evidence type="ECO:0000256" key="7">
    <source>
        <dbReference type="ARBA" id="ARBA00022958"/>
    </source>
</evidence>
<keyword evidence="14" id="KW-1185">Reference proteome</keyword>
<evidence type="ECO:0000256" key="1">
    <source>
        <dbReference type="ARBA" id="ARBA00004127"/>
    </source>
</evidence>
<feature type="transmembrane region" description="Helical" evidence="11">
    <location>
        <begin position="221"/>
        <end position="248"/>
    </location>
</feature>
<dbReference type="Gene3D" id="3.40.50.720">
    <property type="entry name" value="NAD(P)-binding Rossmann-like Domain"/>
    <property type="match status" value="1"/>
</dbReference>
<evidence type="ECO:0000259" key="12">
    <source>
        <dbReference type="PROSITE" id="PS51201"/>
    </source>
</evidence>
<dbReference type="InterPro" id="IPR006153">
    <property type="entry name" value="Cation/H_exchanger_TM"/>
</dbReference>
<name>A0A345DBF3_9BURK</name>
<evidence type="ECO:0000256" key="10">
    <source>
        <dbReference type="ARBA" id="ARBA00023136"/>
    </source>
</evidence>
<dbReference type="FunFam" id="3.40.50.720:FF:000036">
    <property type="entry name" value="Glutathione-regulated potassium-efflux system protein KefB"/>
    <property type="match status" value="1"/>
</dbReference>
<dbReference type="Gene3D" id="1.20.1530.20">
    <property type="match status" value="1"/>
</dbReference>
<dbReference type="SUPFAM" id="SSF51735">
    <property type="entry name" value="NAD(P)-binding Rossmann-fold domains"/>
    <property type="match status" value="1"/>
</dbReference>
<dbReference type="PROSITE" id="PS51201">
    <property type="entry name" value="RCK_N"/>
    <property type="match status" value="1"/>
</dbReference>
<comment type="subcellular location">
    <subcellularLocation>
        <location evidence="1">Endomembrane system</location>
        <topology evidence="1">Multi-pass membrane protein</topology>
    </subcellularLocation>
</comment>
<dbReference type="InterPro" id="IPR003148">
    <property type="entry name" value="RCK_N"/>
</dbReference>
<keyword evidence="4" id="KW-0050">Antiport</keyword>
<dbReference type="GO" id="GO:0015297">
    <property type="term" value="F:antiporter activity"/>
    <property type="evidence" value="ECO:0007669"/>
    <property type="project" value="UniProtKB-KW"/>
</dbReference>
<evidence type="ECO:0000313" key="13">
    <source>
        <dbReference type="EMBL" id="AXF85691.1"/>
    </source>
</evidence>
<keyword evidence="6 11" id="KW-0812">Transmembrane</keyword>
<dbReference type="InterPro" id="IPR004771">
    <property type="entry name" value="K/H_exchanger"/>
</dbReference>
<dbReference type="GO" id="GO:0005886">
    <property type="term" value="C:plasma membrane"/>
    <property type="evidence" value="ECO:0007669"/>
    <property type="project" value="TreeGrafter"/>
</dbReference>
<evidence type="ECO:0000256" key="8">
    <source>
        <dbReference type="ARBA" id="ARBA00022989"/>
    </source>
</evidence>
<reference evidence="14" key="1">
    <citation type="submission" date="2018-07" db="EMBL/GenBank/DDBJ databases">
        <authorList>
            <person name="Kim H."/>
        </authorList>
    </citation>
    <scope>NUCLEOTIDE SEQUENCE [LARGE SCALE GENOMIC DNA]</scope>
    <source>
        <strain evidence="14">F02</strain>
    </source>
</reference>
<dbReference type="Proteomes" id="UP000252182">
    <property type="component" value="Chromosome"/>
</dbReference>
<feature type="transmembrane region" description="Helical" evidence="11">
    <location>
        <begin position="294"/>
        <end position="317"/>
    </location>
</feature>
<dbReference type="GO" id="GO:0012505">
    <property type="term" value="C:endomembrane system"/>
    <property type="evidence" value="ECO:0007669"/>
    <property type="project" value="UniProtKB-SubCell"/>
</dbReference>
<feature type="transmembrane region" description="Helical" evidence="11">
    <location>
        <begin position="268"/>
        <end position="287"/>
    </location>
</feature>